<organism evidence="5 6">
    <name type="scientific">Liquorilactobacillus oeni DSM 19972</name>
    <dbReference type="NCBI Taxonomy" id="1423777"/>
    <lineage>
        <taxon>Bacteria</taxon>
        <taxon>Bacillati</taxon>
        <taxon>Bacillota</taxon>
        <taxon>Bacilli</taxon>
        <taxon>Lactobacillales</taxon>
        <taxon>Lactobacillaceae</taxon>
        <taxon>Liquorilactobacillus</taxon>
    </lineage>
</organism>
<dbReference type="Pfam" id="PF01408">
    <property type="entry name" value="GFO_IDH_MocA"/>
    <property type="match status" value="1"/>
</dbReference>
<feature type="domain" description="GFO/IDH/MocA-like oxidoreductase" evidence="4">
    <location>
        <begin position="144"/>
        <end position="258"/>
    </location>
</feature>
<comment type="similarity">
    <text evidence="1">Belongs to the Gfo/Idh/MocA family.</text>
</comment>
<gene>
    <name evidence="5" type="ORF">FD46_GL000130</name>
</gene>
<dbReference type="PATRIC" id="fig|1423777.3.peg.135"/>
<evidence type="ECO:0000313" key="5">
    <source>
        <dbReference type="EMBL" id="KRL03963.1"/>
    </source>
</evidence>
<dbReference type="InterPro" id="IPR050984">
    <property type="entry name" value="Gfo/Idh/MocA_domain"/>
</dbReference>
<dbReference type="InterPro" id="IPR000683">
    <property type="entry name" value="Gfo/Idh/MocA-like_OxRdtase_N"/>
</dbReference>
<dbReference type="GO" id="GO:0016491">
    <property type="term" value="F:oxidoreductase activity"/>
    <property type="evidence" value="ECO:0007669"/>
    <property type="project" value="UniProtKB-KW"/>
</dbReference>
<dbReference type="Pfam" id="PF22725">
    <property type="entry name" value="GFO_IDH_MocA_C3"/>
    <property type="match status" value="1"/>
</dbReference>
<feature type="domain" description="Gfo/Idh/MocA-like oxidoreductase N-terminal" evidence="3">
    <location>
        <begin position="15"/>
        <end position="133"/>
    </location>
</feature>
<dbReference type="Gene3D" id="3.40.50.720">
    <property type="entry name" value="NAD(P)-binding Rossmann-like Domain"/>
    <property type="match status" value="1"/>
</dbReference>
<reference evidence="5 6" key="1">
    <citation type="journal article" date="2015" name="Genome Announc.">
        <title>Expanding the biotechnology potential of lactobacilli through comparative genomics of 213 strains and associated genera.</title>
        <authorList>
            <person name="Sun Z."/>
            <person name="Harris H.M."/>
            <person name="McCann A."/>
            <person name="Guo C."/>
            <person name="Argimon S."/>
            <person name="Zhang W."/>
            <person name="Yang X."/>
            <person name="Jeffery I.B."/>
            <person name="Cooney J.C."/>
            <person name="Kagawa T.F."/>
            <person name="Liu W."/>
            <person name="Song Y."/>
            <person name="Salvetti E."/>
            <person name="Wrobel A."/>
            <person name="Rasinkangas P."/>
            <person name="Parkhill J."/>
            <person name="Rea M.C."/>
            <person name="O'Sullivan O."/>
            <person name="Ritari J."/>
            <person name="Douillard F.P."/>
            <person name="Paul Ross R."/>
            <person name="Yang R."/>
            <person name="Briner A.E."/>
            <person name="Felis G.E."/>
            <person name="de Vos W.M."/>
            <person name="Barrangou R."/>
            <person name="Klaenhammer T.R."/>
            <person name="Caufield P.W."/>
            <person name="Cui Y."/>
            <person name="Zhang H."/>
            <person name="O'Toole P.W."/>
        </authorList>
    </citation>
    <scope>NUCLEOTIDE SEQUENCE [LARGE SCALE GENOMIC DNA]</scope>
    <source>
        <strain evidence="5 6">DSM 19972</strain>
    </source>
</reference>
<dbReference type="GO" id="GO:0000166">
    <property type="term" value="F:nucleotide binding"/>
    <property type="evidence" value="ECO:0007669"/>
    <property type="project" value="InterPro"/>
</dbReference>
<keyword evidence="2" id="KW-0560">Oxidoreductase</keyword>
<evidence type="ECO:0000259" key="4">
    <source>
        <dbReference type="Pfam" id="PF22725"/>
    </source>
</evidence>
<dbReference type="STRING" id="1423777.FD46_GL000130"/>
<dbReference type="SUPFAM" id="SSF55347">
    <property type="entry name" value="Glyceraldehyde-3-phosphate dehydrogenase-like, C-terminal domain"/>
    <property type="match status" value="1"/>
</dbReference>
<dbReference type="Proteomes" id="UP000051686">
    <property type="component" value="Unassembled WGS sequence"/>
</dbReference>
<name>A0A0R1MHW3_9LACO</name>
<dbReference type="RefSeq" id="WP_235805617.1">
    <property type="nucleotide sequence ID" value="NZ_AZEH01000042.1"/>
</dbReference>
<accession>A0A0R1MHW3</accession>
<dbReference type="Gene3D" id="3.30.360.10">
    <property type="entry name" value="Dihydrodipicolinate Reductase, domain 2"/>
    <property type="match status" value="1"/>
</dbReference>
<keyword evidence="6" id="KW-1185">Reference proteome</keyword>
<evidence type="ECO:0000313" key="6">
    <source>
        <dbReference type="Proteomes" id="UP000051686"/>
    </source>
</evidence>
<sequence>MLNQIDGVNGMAAKIHYGIVGTSKLVRKFLSAIALVPDSIVMGIVDQTETQAEGKKLVQEFDIPQLYTKTEELLNNETIDIIYFAVKNEDYYENAKRALSKGKNVLLEKPFTRHKVGASELFQLAGKKKLFIMEAQSALFLPIMQKVRTLLKQGIIGDLRFIEVKDHYDVAGKTDWIKKLSAGGGALFNGGANFLGVIQYLGGQGFDDWSGFEYNRVGEADTRCNLSLKMNDLLVNVLLATDFEIETKLVLYGTKGRIKIPNYRLSNTALLENENKTKRFVISEQKNDLVYEIEHLNKCLQEKQFVSPIVTPEITIQSITVMESLYRKWYSDSLN</sequence>
<comment type="caution">
    <text evidence="5">The sequence shown here is derived from an EMBL/GenBank/DDBJ whole genome shotgun (WGS) entry which is preliminary data.</text>
</comment>
<dbReference type="PANTHER" id="PTHR22604">
    <property type="entry name" value="OXIDOREDUCTASES"/>
    <property type="match status" value="1"/>
</dbReference>
<dbReference type="AlphaFoldDB" id="A0A0R1MHW3"/>
<dbReference type="EMBL" id="AZEH01000042">
    <property type="protein sequence ID" value="KRL03963.1"/>
    <property type="molecule type" value="Genomic_DNA"/>
</dbReference>
<dbReference type="SUPFAM" id="SSF51735">
    <property type="entry name" value="NAD(P)-binding Rossmann-fold domains"/>
    <property type="match status" value="1"/>
</dbReference>
<dbReference type="InterPro" id="IPR055170">
    <property type="entry name" value="GFO_IDH_MocA-like_dom"/>
</dbReference>
<evidence type="ECO:0000256" key="2">
    <source>
        <dbReference type="ARBA" id="ARBA00023002"/>
    </source>
</evidence>
<dbReference type="InterPro" id="IPR036291">
    <property type="entry name" value="NAD(P)-bd_dom_sf"/>
</dbReference>
<proteinExistence type="inferred from homology"/>
<evidence type="ECO:0000259" key="3">
    <source>
        <dbReference type="Pfam" id="PF01408"/>
    </source>
</evidence>
<protein>
    <submittedName>
        <fullName evidence="5">Gfo Idh MocA family oxidoreductase</fullName>
    </submittedName>
</protein>
<dbReference type="PANTHER" id="PTHR22604:SF105">
    <property type="entry name" value="TRANS-1,2-DIHYDROBENZENE-1,2-DIOL DEHYDROGENASE"/>
    <property type="match status" value="1"/>
</dbReference>
<evidence type="ECO:0000256" key="1">
    <source>
        <dbReference type="ARBA" id="ARBA00010928"/>
    </source>
</evidence>